<name>A0AAD9W8W1_PHOAM</name>
<accession>A0AAD9W8W1</accession>
<evidence type="ECO:0000313" key="3">
    <source>
        <dbReference type="EMBL" id="KAK2615285.1"/>
    </source>
</evidence>
<feature type="compositionally biased region" description="Basic and acidic residues" evidence="1">
    <location>
        <begin position="1"/>
        <end position="30"/>
    </location>
</feature>
<feature type="compositionally biased region" description="Low complexity" evidence="1">
    <location>
        <begin position="31"/>
        <end position="44"/>
    </location>
</feature>
<keyword evidence="4" id="KW-1185">Reference proteome</keyword>
<dbReference type="EMBL" id="JAUJFL010000001">
    <property type="protein sequence ID" value="KAK2615285.1"/>
    <property type="molecule type" value="Genomic_DNA"/>
</dbReference>
<evidence type="ECO:0000256" key="1">
    <source>
        <dbReference type="SAM" id="MobiDB-lite"/>
    </source>
</evidence>
<protein>
    <submittedName>
        <fullName evidence="3">Uncharacterized protein</fullName>
    </submittedName>
</protein>
<proteinExistence type="predicted"/>
<feature type="region of interest" description="Disordered" evidence="1">
    <location>
        <begin position="1"/>
        <end position="103"/>
    </location>
</feature>
<comment type="caution">
    <text evidence="3">The sequence shown here is derived from an EMBL/GenBank/DDBJ whole genome shotgun (WGS) entry which is preliminary data.</text>
</comment>
<sequence length="326" mass="36311">MAAKKKEEKAAPMAKEHSDREAGLRDEAKAKSAQNKAANCNAAALESDRSKDQSKEPKRESKKESNKESKESRSGEKTNQEQCDGDKNGAHRATFARKPPPKVNSESLRAVFFRLQPGTNILDVVNSLASSAVGAVSEIQVTPSGSAKLEFFTADAARKLHNLINRSEFAVNGKHIKEATMQASVMRIPQGPTASRVLMLTDPHRTIPDSDLVDLIPILRKRGLDCSWVYVKCLSWRRAEVHFDSWRKAEAASRILKSCYPYIQIRYALDPASGSSEPPLSLADFLVIGEGLPDTKAWNYARLVMTFLVAYVLYYGVIRHLLFYWT</sequence>
<organism evidence="3 4">
    <name type="scientific">Phomopsis amygdali</name>
    <name type="common">Fusicoccum amygdali</name>
    <dbReference type="NCBI Taxonomy" id="1214568"/>
    <lineage>
        <taxon>Eukaryota</taxon>
        <taxon>Fungi</taxon>
        <taxon>Dikarya</taxon>
        <taxon>Ascomycota</taxon>
        <taxon>Pezizomycotina</taxon>
        <taxon>Sordariomycetes</taxon>
        <taxon>Sordariomycetidae</taxon>
        <taxon>Diaporthales</taxon>
        <taxon>Diaporthaceae</taxon>
        <taxon>Diaporthe</taxon>
    </lineage>
</organism>
<evidence type="ECO:0000256" key="2">
    <source>
        <dbReference type="SAM" id="Phobius"/>
    </source>
</evidence>
<keyword evidence="2" id="KW-0472">Membrane</keyword>
<evidence type="ECO:0000313" key="4">
    <source>
        <dbReference type="Proteomes" id="UP001265746"/>
    </source>
</evidence>
<gene>
    <name evidence="3" type="ORF">N8I77_002050</name>
</gene>
<dbReference type="Proteomes" id="UP001265746">
    <property type="component" value="Unassembled WGS sequence"/>
</dbReference>
<feature type="transmembrane region" description="Helical" evidence="2">
    <location>
        <begin position="303"/>
        <end position="325"/>
    </location>
</feature>
<reference evidence="3" key="1">
    <citation type="submission" date="2023-06" db="EMBL/GenBank/DDBJ databases">
        <authorList>
            <person name="Noh H."/>
        </authorList>
    </citation>
    <scope>NUCLEOTIDE SEQUENCE</scope>
    <source>
        <strain evidence="3">DUCC20226</strain>
    </source>
</reference>
<feature type="compositionally biased region" description="Basic and acidic residues" evidence="1">
    <location>
        <begin position="46"/>
        <end position="89"/>
    </location>
</feature>
<dbReference type="AlphaFoldDB" id="A0AAD9W8W1"/>
<keyword evidence="2" id="KW-0812">Transmembrane</keyword>
<keyword evidence="2" id="KW-1133">Transmembrane helix</keyword>